<dbReference type="AlphaFoldDB" id="A0A059Y4B4"/>
<sequence>MAKMKKILTLSTIPFLSTLLIAAKCTDNIKSDNKSIKLLNDKDFEQLIKNTDISKITSFIFDSNFGPSKPLDKVLPTEIEENPSNLKANVNEKYANSISVIVNGARTQKDDRRNISNTKGEVDIFVTFVNKATNKEISKEIKLTGLASNPIGADHRGAIAGDPLQSIGGESGLLEYHKLSHLDRFNKKDNPMYMAMLKNILSQGGLQQLDIKKTRGLNISDEQIKEFDQKAHSSSFDSYINAALKGFTVPVYEGSEVKLKVLDDAEVGKGPSPIDTVHRNPFRSNGLARTLLNETYKTIAEQTYQVSFTVLNTFEKEKTELRKLKEEIGSWNQEQINSFTFKDRSTLKAEYEFRLQDLEAEKKRLTPEALRGVEQSFADRKKKLDDDYKRESERLEKITKEQLQVEIEKKISDYTAKHTTESGTMWLMDFMLPENGKTATKFYFGTNSHVARVITGPTHKFSMTRLNENVGVGSTLRLSNLDDRFTKFLFDSVPGDAVNVIFQATDFLESKPADFLEKSQAVKFKDVEEFMDFAVIEIDFEKVLQNKESLGVISNNQFLNNEFSNKYKNTEELIKLITNNYQSKVEKHIKFKSGSYLKDYDQIDRPIIINNKNAEEVSKYNNLESLYILGYPLSVGDYFLENYIDEDQQREVRNNFSMWINADDKYYKNVTTQEGAPASHPKENLKRGEFLSYEIGYRSFIDKPGLTDGFITASRTGSDLYSVNGKKYFNYGLHLMPRSYVPMGGASGSSVRNKKNELIGVFHTTNSSAKTGLAAVFRSYGYDYKGLLGSYKLPAYDLIYGGAPGQKNSYREALEKKYQSNGKTYKTNLFKEGVSKENIPAEFKFPENSSSQ</sequence>
<evidence type="ECO:0000313" key="3">
    <source>
        <dbReference type="EMBL" id="AIA34058.1"/>
    </source>
</evidence>
<dbReference type="EMBL" id="CP005933">
    <property type="protein sequence ID" value="AIA34058.1"/>
    <property type="molecule type" value="Genomic_DNA"/>
</dbReference>
<organism evidence="3 4">
    <name type="scientific">Mycoplasmopsis bovis CQ-W70</name>
    <dbReference type="NCBI Taxonomy" id="1316930"/>
    <lineage>
        <taxon>Bacteria</taxon>
        <taxon>Bacillati</taxon>
        <taxon>Mycoplasmatota</taxon>
        <taxon>Mycoplasmoidales</taxon>
        <taxon>Metamycoplasmataceae</taxon>
        <taxon>Mycoplasmopsis</taxon>
    </lineage>
</organism>
<dbReference type="Gene3D" id="3.10.450.270">
    <property type="match status" value="1"/>
</dbReference>
<evidence type="ECO:0000313" key="4">
    <source>
        <dbReference type="Proteomes" id="UP000027182"/>
    </source>
</evidence>
<gene>
    <name evidence="3" type="ORF">K668_02400</name>
</gene>
<dbReference type="NCBIfam" id="NF045841">
    <property type="entry name" value="Ig_SerProt_MIP"/>
    <property type="match status" value="1"/>
</dbReference>
<accession>A0A059Y4B4</accession>
<proteinExistence type="predicted"/>
<feature type="domain" description="DUF31" evidence="2">
    <location>
        <begin position="293"/>
        <end position="764"/>
    </location>
</feature>
<dbReference type="NCBIfam" id="NF045842">
    <property type="entry name" value="MIP_near_MIB"/>
    <property type="match status" value="1"/>
</dbReference>
<feature type="chain" id="PRO_5001584507" description="DUF31 domain-containing protein" evidence="1">
    <location>
        <begin position="23"/>
        <end position="852"/>
    </location>
</feature>
<protein>
    <recommendedName>
        <fullName evidence="2">DUF31 domain-containing protein</fullName>
    </recommendedName>
</protein>
<dbReference type="KEGG" id="mbq:K668_02400"/>
<dbReference type="HOGENOM" id="CLU_015669_0_0_14"/>
<dbReference type="Proteomes" id="UP000027182">
    <property type="component" value="Chromosome"/>
</dbReference>
<evidence type="ECO:0000259" key="2">
    <source>
        <dbReference type="Pfam" id="PF01732"/>
    </source>
</evidence>
<dbReference type="PATRIC" id="fig|1316930.3.peg.492"/>
<dbReference type="SMR" id="A0A059Y4B4"/>
<feature type="signal peptide" evidence="1">
    <location>
        <begin position="1"/>
        <end position="22"/>
    </location>
</feature>
<keyword evidence="1" id="KW-0732">Signal</keyword>
<name>A0A059Y4B4_MYCBV</name>
<reference evidence="3 4" key="1">
    <citation type="submission" date="2013-04" db="EMBL/GenBank/DDBJ databases">
        <authorList>
            <person name="Lin L."/>
            <person name="Zeng Z."/>
            <person name="Xie J."/>
            <person name="Luo L."/>
            <person name="Yang Z."/>
            <person name="Liang W."/>
            <person name="Lin H."/>
            <person name="Dong C."/>
            <person name="Sun Y."/>
        </authorList>
    </citation>
    <scope>NUCLEOTIDE SEQUENCE [LARGE SCALE GENOMIC DNA]</scope>
    <source>
        <strain evidence="3 4">CQ-W70</strain>
    </source>
</reference>
<dbReference type="Pfam" id="PF01732">
    <property type="entry name" value="Mycop_pep_DUF31"/>
    <property type="match status" value="1"/>
</dbReference>
<dbReference type="InterPro" id="IPR022382">
    <property type="entry name" value="Mycoplasma_peptidase_DUF31"/>
</dbReference>
<evidence type="ECO:0000256" key="1">
    <source>
        <dbReference type="SAM" id="SignalP"/>
    </source>
</evidence>
<dbReference type="RefSeq" id="WP_014829952.1">
    <property type="nucleotide sequence ID" value="NZ_CP005933.1"/>
</dbReference>